<gene>
    <name evidence="1" type="ORF">MACK_003760</name>
</gene>
<evidence type="ECO:0000313" key="1">
    <source>
        <dbReference type="EMBL" id="UVC49651.1"/>
    </source>
</evidence>
<dbReference type="Proteomes" id="UP000244811">
    <property type="component" value="Chromosome 3"/>
</dbReference>
<protein>
    <submittedName>
        <fullName evidence="1">Uncharacterized protein</fullName>
    </submittedName>
</protein>
<name>A0A976XJ43_THEOR</name>
<accession>A0A976XJ43</accession>
<dbReference type="AlphaFoldDB" id="A0A976XJ43"/>
<evidence type="ECO:0000313" key="2">
    <source>
        <dbReference type="Proteomes" id="UP000244811"/>
    </source>
</evidence>
<sequence length="161" mass="18969">MDSIYKDIKQKPRIYKKKYKDELNFGTLNPKAFEEKLFSSIFNMEYTVEILSEPGPFYGILTDRLVSEQKVLLNINAYIVDEIKREVFPLFGIVNQESFKFFSDKKIGDVVECEEGCTKDIKVLFKKGNAYIEVKRLHQESLIYSLRNKRYVPINEISFIK</sequence>
<proteinExistence type="predicted"/>
<dbReference type="EMBL" id="CP056070">
    <property type="protein sequence ID" value="UVC49651.1"/>
    <property type="molecule type" value="Genomic_DNA"/>
</dbReference>
<reference evidence="1" key="1">
    <citation type="submission" date="2022-07" db="EMBL/GenBank/DDBJ databases">
        <title>Evaluation of T. orientalis genome assembly methods using nanopore sequencing and analysis of variation between genomes.</title>
        <authorList>
            <person name="Yam J."/>
            <person name="Micallef M.L."/>
            <person name="Liu M."/>
            <person name="Djordjevic S.P."/>
            <person name="Bogema D.R."/>
            <person name="Jenkins C."/>
        </authorList>
    </citation>
    <scope>NUCLEOTIDE SEQUENCE</scope>
    <source>
        <strain evidence="1">Goon Nure</strain>
    </source>
</reference>
<organism evidence="1 2">
    <name type="scientific">Theileria orientalis</name>
    <dbReference type="NCBI Taxonomy" id="68886"/>
    <lineage>
        <taxon>Eukaryota</taxon>
        <taxon>Sar</taxon>
        <taxon>Alveolata</taxon>
        <taxon>Apicomplexa</taxon>
        <taxon>Aconoidasida</taxon>
        <taxon>Piroplasmida</taxon>
        <taxon>Theileriidae</taxon>
        <taxon>Theileria</taxon>
    </lineage>
</organism>